<dbReference type="STRING" id="456327.BJD11_24355"/>
<dbReference type="KEGG" id="xcv:XCV4208"/>
<proteinExistence type="predicted"/>
<organism evidence="2">
    <name type="scientific">Xanthomonas euvesicatoria pv. vesicatoria (strain 85-10)</name>
    <name type="common">Xanthomonas campestris pv. vesicatoria</name>
    <dbReference type="NCBI Taxonomy" id="316273"/>
    <lineage>
        <taxon>Bacteria</taxon>
        <taxon>Pseudomonadati</taxon>
        <taxon>Pseudomonadota</taxon>
        <taxon>Gammaproteobacteria</taxon>
        <taxon>Lysobacterales</taxon>
        <taxon>Lysobacteraceae</taxon>
        <taxon>Xanthomonas</taxon>
    </lineage>
</organism>
<accession>Q3BMS4</accession>
<dbReference type="InterPro" id="IPR038225">
    <property type="entry name" value="TagF_sf"/>
</dbReference>
<dbReference type="AlphaFoldDB" id="Q3BMS4"/>
<name>Q3BMS4_XANE5</name>
<dbReference type="HOGENOM" id="CLU_084145_1_0_6"/>
<sequence length="194" mass="20719">MRPMSMPAHEPLGFHGKLPGVGDFVQRRLPASFVQPWDLQFANCLDTARQQLGQHWPGAYRNSGLRAFALGPGVCGAQAWAGLLGPGEDRLGRCFPLTVAMPLPHLCLPSAAWFGAVAACLGRSLRARTDAAGFDAALRALGVPAAPSSTHVPAPGQSLWWRLGAAAQSIDGLPTAQMYLEWLLAEQDITEVTR</sequence>
<dbReference type="InterPro" id="IPR017748">
    <property type="entry name" value="TagF"/>
</dbReference>
<dbReference type="EMBL" id="AM039952">
    <property type="protein sequence ID" value="CAJ25939.1"/>
    <property type="molecule type" value="Genomic_DNA"/>
</dbReference>
<dbReference type="Gene3D" id="3.40.1730.10">
    <property type="entry name" value="pa0076 domain"/>
    <property type="match status" value="1"/>
</dbReference>
<dbReference type="PIRSF" id="PIRSF029287">
    <property type="entry name" value="UCP029287"/>
    <property type="match status" value="1"/>
</dbReference>
<dbReference type="Pfam" id="PF09867">
    <property type="entry name" value="TagF_N"/>
    <property type="match status" value="1"/>
</dbReference>
<gene>
    <name evidence="1" type="ordered locus">XCV4208</name>
</gene>
<dbReference type="Proteomes" id="UP000007069">
    <property type="component" value="Chromosome"/>
</dbReference>
<dbReference type="NCBIfam" id="TIGR03373">
    <property type="entry name" value="VI_minor_4"/>
    <property type="match status" value="1"/>
</dbReference>
<evidence type="ECO:0000313" key="2">
    <source>
        <dbReference type="Proteomes" id="UP000007069"/>
    </source>
</evidence>
<protein>
    <recommendedName>
        <fullName evidence="3">Type VI secretion system-associated protein TagF</fullName>
    </recommendedName>
</protein>
<evidence type="ECO:0000313" key="1">
    <source>
        <dbReference type="EMBL" id="CAJ25939.1"/>
    </source>
</evidence>
<reference evidence="1 2" key="1">
    <citation type="journal article" date="2005" name="J. Bacteriol.">
        <title>Insights into genome plasticity and pathogenicity of the plant pathogenic Bacterium Xanthomonas campestris pv. vesicatoria revealed by the complete genome sequence.</title>
        <authorList>
            <person name="Thieme F."/>
            <person name="Koebnik R."/>
            <person name="Bekel T."/>
            <person name="Berger C."/>
            <person name="Boch J."/>
            <person name="Buettner D."/>
            <person name="Caldana C."/>
            <person name="Gaigalat L."/>
            <person name="Goesmann A."/>
            <person name="Kay S."/>
            <person name="Kirchner O."/>
            <person name="Lanz C."/>
            <person name="Linke B."/>
            <person name="McHardy A.C."/>
            <person name="Meyer F."/>
            <person name="Mittenhuber G."/>
            <person name="Nies D.H."/>
            <person name="Niesbach-Kloesgen U."/>
            <person name="Patschkowski T."/>
            <person name="Rueckert C."/>
            <person name="Rupp O."/>
            <person name="Schneicker S."/>
            <person name="Schuster S.C."/>
            <person name="Vorhoelter F.J."/>
            <person name="Weber E."/>
            <person name="Puehler A."/>
            <person name="Bonas U."/>
            <person name="Bartels D."/>
            <person name="Kaiser O."/>
        </authorList>
    </citation>
    <scope>NUCLEOTIDE SEQUENCE [LARGE SCALE GENOMIC DNA]</scope>
    <source>
        <strain evidence="1 2">85-10</strain>
    </source>
</reference>
<evidence type="ECO:0008006" key="3">
    <source>
        <dbReference type="Google" id="ProtNLM"/>
    </source>
</evidence>
<dbReference type="eggNOG" id="COG3913">
    <property type="taxonomic scope" value="Bacteria"/>
</dbReference>